<evidence type="ECO:0000313" key="1">
    <source>
        <dbReference type="EMBL" id="HJB10725.1"/>
    </source>
</evidence>
<comment type="caution">
    <text evidence="1">The sequence shown here is derived from an EMBL/GenBank/DDBJ whole genome shotgun (WGS) entry which is preliminary data.</text>
</comment>
<reference evidence="1" key="1">
    <citation type="journal article" date="2021" name="PeerJ">
        <title>Extensive microbial diversity within the chicken gut microbiome revealed by metagenomics and culture.</title>
        <authorList>
            <person name="Gilroy R."/>
            <person name="Ravi A."/>
            <person name="Getino M."/>
            <person name="Pursley I."/>
            <person name="Horton D.L."/>
            <person name="Alikhan N.F."/>
            <person name="Baker D."/>
            <person name="Gharbi K."/>
            <person name="Hall N."/>
            <person name="Watson M."/>
            <person name="Adriaenssens E.M."/>
            <person name="Foster-Nyarko E."/>
            <person name="Jarju S."/>
            <person name="Secka A."/>
            <person name="Antonio M."/>
            <person name="Oren A."/>
            <person name="Chaudhuri R.R."/>
            <person name="La Ragione R."/>
            <person name="Hildebrand F."/>
            <person name="Pallen M.J."/>
        </authorList>
    </citation>
    <scope>NUCLEOTIDE SEQUENCE</scope>
    <source>
        <strain evidence="1">ChiHjej13B12-24818</strain>
    </source>
</reference>
<evidence type="ECO:0000313" key="2">
    <source>
        <dbReference type="Proteomes" id="UP000823823"/>
    </source>
</evidence>
<name>A0A9D2LDW4_9MICO</name>
<reference evidence="1" key="2">
    <citation type="submission" date="2021-04" db="EMBL/GenBank/DDBJ databases">
        <authorList>
            <person name="Gilroy R."/>
        </authorList>
    </citation>
    <scope>NUCLEOTIDE SEQUENCE</scope>
    <source>
        <strain evidence="1">ChiHjej13B12-24818</strain>
    </source>
</reference>
<gene>
    <name evidence="1" type="ORF">H9786_09390</name>
</gene>
<protein>
    <submittedName>
        <fullName evidence="1">Uncharacterized protein</fullName>
    </submittedName>
</protein>
<accession>A0A9D2LDW4</accession>
<proteinExistence type="predicted"/>
<dbReference type="Proteomes" id="UP000823823">
    <property type="component" value="Unassembled WGS sequence"/>
</dbReference>
<dbReference type="EMBL" id="DWZH01000069">
    <property type="protein sequence ID" value="HJB10725.1"/>
    <property type="molecule type" value="Genomic_DNA"/>
</dbReference>
<sequence>MEHVNMSALESIIADQLQGMGFELEAVEGHNSPGADPDGGQRFLVDVKTRARHSVYEACGKDRRRCPCALDPGASSCDTP</sequence>
<organism evidence="1 2">
    <name type="scientific">Candidatus Brachybacterium merdavium</name>
    <dbReference type="NCBI Taxonomy" id="2838513"/>
    <lineage>
        <taxon>Bacteria</taxon>
        <taxon>Bacillati</taxon>
        <taxon>Actinomycetota</taxon>
        <taxon>Actinomycetes</taxon>
        <taxon>Micrococcales</taxon>
        <taxon>Dermabacteraceae</taxon>
        <taxon>Brachybacterium</taxon>
    </lineage>
</organism>
<dbReference type="AlphaFoldDB" id="A0A9D2LDW4"/>